<evidence type="ECO:0000259" key="1">
    <source>
        <dbReference type="PROSITE" id="PS50004"/>
    </source>
</evidence>
<reference evidence="2 3" key="2">
    <citation type="submission" date="2018-11" db="EMBL/GenBank/DDBJ databases">
        <authorList>
            <consortium name="Pathogen Informatics"/>
        </authorList>
    </citation>
    <scope>NUCLEOTIDE SEQUENCE [LARGE SCALE GENOMIC DNA]</scope>
</reference>
<dbReference type="PROSITE" id="PS50004">
    <property type="entry name" value="C2"/>
    <property type="match status" value="1"/>
</dbReference>
<evidence type="ECO:0000313" key="3">
    <source>
        <dbReference type="Proteomes" id="UP000274429"/>
    </source>
</evidence>
<evidence type="ECO:0000313" key="4">
    <source>
        <dbReference type="WBParaSite" id="TTAC_0000593301-mRNA-1"/>
    </source>
</evidence>
<accession>A0A0R3WYU3</accession>
<reference evidence="4" key="1">
    <citation type="submission" date="2017-02" db="UniProtKB">
        <authorList>
            <consortium name="WormBaseParasite"/>
        </authorList>
    </citation>
    <scope>IDENTIFICATION</scope>
</reference>
<dbReference type="WBParaSite" id="TTAC_0000593301-mRNA-1">
    <property type="protein sequence ID" value="TTAC_0000593301-mRNA-1"/>
    <property type="gene ID" value="TTAC_0000593301"/>
</dbReference>
<proteinExistence type="predicted"/>
<dbReference type="SUPFAM" id="SSF49562">
    <property type="entry name" value="C2 domain (Calcium/lipid-binding domain, CaLB)"/>
    <property type="match status" value="1"/>
</dbReference>
<dbReference type="Pfam" id="PF00168">
    <property type="entry name" value="C2"/>
    <property type="match status" value="1"/>
</dbReference>
<protein>
    <submittedName>
        <fullName evidence="4">C2 domain-containing protein</fullName>
    </submittedName>
</protein>
<organism evidence="4">
    <name type="scientific">Hydatigena taeniaeformis</name>
    <name type="common">Feline tapeworm</name>
    <name type="synonym">Taenia taeniaeformis</name>
    <dbReference type="NCBI Taxonomy" id="6205"/>
    <lineage>
        <taxon>Eukaryota</taxon>
        <taxon>Metazoa</taxon>
        <taxon>Spiralia</taxon>
        <taxon>Lophotrochozoa</taxon>
        <taxon>Platyhelminthes</taxon>
        <taxon>Cestoda</taxon>
        <taxon>Eucestoda</taxon>
        <taxon>Cyclophyllidea</taxon>
        <taxon>Taeniidae</taxon>
        <taxon>Hydatigera</taxon>
    </lineage>
</organism>
<gene>
    <name evidence="2" type="ORF">TTAC_LOCUS5917</name>
</gene>
<dbReference type="OrthoDB" id="420032at2759"/>
<dbReference type="AlphaFoldDB" id="A0A0R3WYU3"/>
<evidence type="ECO:0000313" key="2">
    <source>
        <dbReference type="EMBL" id="VDM27957.1"/>
    </source>
</evidence>
<feature type="domain" description="C2" evidence="1">
    <location>
        <begin position="1"/>
        <end position="83"/>
    </location>
</feature>
<name>A0A0R3WYU3_HYDTA</name>
<dbReference type="EMBL" id="UYWX01009696">
    <property type="protein sequence ID" value="VDM27957.1"/>
    <property type="molecule type" value="Genomic_DNA"/>
</dbReference>
<dbReference type="InterPro" id="IPR000008">
    <property type="entry name" value="C2_dom"/>
</dbReference>
<dbReference type="Proteomes" id="UP000274429">
    <property type="component" value="Unassembled WGS sequence"/>
</dbReference>
<keyword evidence="3" id="KW-1185">Reference proteome</keyword>
<sequence length="106" mass="12345">MVCCCFSSKYESRCTRVARNTNDPVWIHNFTFENFVINSKELEVAIFDYFQGRTAFIGEVLINLQVADLSGRAYWYPIPPVWDTGDQDLSSQVRLFLLLGHPRSYR</sequence>
<dbReference type="InterPro" id="IPR035892">
    <property type="entry name" value="C2_domain_sf"/>
</dbReference>
<dbReference type="Gene3D" id="2.60.40.150">
    <property type="entry name" value="C2 domain"/>
    <property type="match status" value="1"/>
</dbReference>
<dbReference type="STRING" id="6205.A0A0R3WYU3"/>